<evidence type="ECO:0000313" key="2">
    <source>
        <dbReference type="Proteomes" id="UP000554766"/>
    </source>
</evidence>
<protein>
    <submittedName>
        <fullName evidence="1">Uncharacterized protein</fullName>
    </submittedName>
</protein>
<gene>
    <name evidence="1" type="ORF">HC235_02550</name>
</gene>
<comment type="caution">
    <text evidence="1">The sequence shown here is derived from an EMBL/GenBank/DDBJ whole genome shotgun (WGS) entry which is preliminary data.</text>
</comment>
<dbReference type="GeneID" id="5055547"/>
<sequence>MYHLHPRKALLSTKTCVRYVRVLFSSLVGGGPLVYGRGDEPILALSGFYPEDAPAVNLLAFVVYQQARGMLDVPPLAAVPIVNEKAFLEGPAVGEGGDIYFDFLELKTEVVREINRYYHASRPRVVVVFQGGKEFEVVATTDLAAEMLSVKKITPSPHTPEGAFTLKYSHGIVVRIPPNPREFYIISKHIADLLRVAAKLPPVERRPVKVEKRPIYLLHGGKEVDDGVILDNDVHIYLG</sequence>
<proteinExistence type="predicted"/>
<keyword evidence="2" id="KW-1185">Reference proteome</keyword>
<name>A0A7L4P8T7_9CREN</name>
<dbReference type="EMBL" id="JAAVJF010000001">
    <property type="protein sequence ID" value="NYR14857.1"/>
    <property type="molecule type" value="Genomic_DNA"/>
</dbReference>
<reference evidence="1 2" key="1">
    <citation type="journal article" date="2020" name="Nat. Commun.">
        <title>The structures of two archaeal type IV pili illuminate evolutionary relationships.</title>
        <authorList>
            <person name="Wang F."/>
            <person name="Baquero D.P."/>
            <person name="Su Z."/>
            <person name="Beltran L.C."/>
            <person name="Prangishvili D."/>
            <person name="Krupovic M."/>
            <person name="Egelman E.H."/>
        </authorList>
    </citation>
    <scope>NUCLEOTIDE SEQUENCE [LARGE SCALE GENOMIC DNA]</scope>
    <source>
        <strain evidence="1 2">2GA</strain>
    </source>
</reference>
<accession>A0A7L4P8T7</accession>
<dbReference type="Proteomes" id="UP000554766">
    <property type="component" value="Unassembled WGS sequence"/>
</dbReference>
<evidence type="ECO:0000313" key="1">
    <source>
        <dbReference type="EMBL" id="NYR14857.1"/>
    </source>
</evidence>
<organism evidence="1 2">
    <name type="scientific">Pyrobaculum arsenaticum</name>
    <dbReference type="NCBI Taxonomy" id="121277"/>
    <lineage>
        <taxon>Archaea</taxon>
        <taxon>Thermoproteota</taxon>
        <taxon>Thermoprotei</taxon>
        <taxon>Thermoproteales</taxon>
        <taxon>Thermoproteaceae</taxon>
        <taxon>Pyrobaculum</taxon>
    </lineage>
</organism>
<dbReference type="RefSeq" id="WP_011900113.1">
    <property type="nucleotide sequence ID" value="NZ_JAAVJF010000001.1"/>
</dbReference>
<dbReference type="AlphaFoldDB" id="A0A7L4P8T7"/>
<dbReference type="OMA" id="FYHKARP"/>